<dbReference type="InterPro" id="IPR033124">
    <property type="entry name" value="Ser_caboxypep_his_AS"/>
</dbReference>
<feature type="signal peptide" evidence="7">
    <location>
        <begin position="1"/>
        <end position="17"/>
    </location>
</feature>
<dbReference type="PANTHER" id="PTHR11802:SF113">
    <property type="entry name" value="SERINE CARBOXYPEPTIDASE CTSA-4.1"/>
    <property type="match status" value="1"/>
</dbReference>
<dbReference type="Proteomes" id="UP001565368">
    <property type="component" value="Unassembled WGS sequence"/>
</dbReference>
<keyword evidence="3 7" id="KW-0645">Protease</keyword>
<comment type="similarity">
    <text evidence="1 7">Belongs to the peptidase S10 family.</text>
</comment>
<proteinExistence type="inferred from homology"/>
<dbReference type="RefSeq" id="XP_069204848.1">
    <property type="nucleotide sequence ID" value="XM_069356911.1"/>
</dbReference>
<dbReference type="EC" id="3.4.16.-" evidence="7"/>
<dbReference type="PRINTS" id="PR00724">
    <property type="entry name" value="CRBOXYPTASEC"/>
</dbReference>
<keyword evidence="2 7" id="KW-0121">Carboxypeptidase</keyword>
<dbReference type="Gene3D" id="3.40.50.1820">
    <property type="entry name" value="alpha/beta hydrolase"/>
    <property type="match status" value="1"/>
</dbReference>
<dbReference type="PANTHER" id="PTHR11802">
    <property type="entry name" value="SERINE PROTEASE FAMILY S10 SERINE CARBOXYPEPTIDASE"/>
    <property type="match status" value="1"/>
</dbReference>
<dbReference type="InterPro" id="IPR029058">
    <property type="entry name" value="AB_hydrolase_fold"/>
</dbReference>
<evidence type="ECO:0000256" key="4">
    <source>
        <dbReference type="ARBA" id="ARBA00022729"/>
    </source>
</evidence>
<evidence type="ECO:0000256" key="7">
    <source>
        <dbReference type="RuleBase" id="RU361156"/>
    </source>
</evidence>
<dbReference type="InterPro" id="IPR001563">
    <property type="entry name" value="Peptidase_S10"/>
</dbReference>
<evidence type="ECO:0000313" key="8">
    <source>
        <dbReference type="EMBL" id="KAL1404904.1"/>
    </source>
</evidence>
<reference evidence="8 9" key="1">
    <citation type="submission" date="2023-08" db="EMBL/GenBank/DDBJ databases">
        <title>Annotated Genome Sequence of Vanrija albida AlHP1.</title>
        <authorList>
            <person name="Herzog R."/>
        </authorList>
    </citation>
    <scope>NUCLEOTIDE SEQUENCE [LARGE SCALE GENOMIC DNA]</scope>
    <source>
        <strain evidence="8 9">AlHP1</strain>
    </source>
</reference>
<feature type="chain" id="PRO_5044999561" description="Carboxypeptidase" evidence="7">
    <location>
        <begin position="18"/>
        <end position="505"/>
    </location>
</feature>
<dbReference type="InterPro" id="IPR018202">
    <property type="entry name" value="Ser_caboxypep_ser_AS"/>
</dbReference>
<accession>A0ABR3PR24</accession>
<dbReference type="PROSITE" id="PS00131">
    <property type="entry name" value="CARBOXYPEPT_SER_SER"/>
    <property type="match status" value="1"/>
</dbReference>
<protein>
    <recommendedName>
        <fullName evidence="7">Carboxypeptidase</fullName>
        <ecNumber evidence="7">3.4.16.-</ecNumber>
    </recommendedName>
</protein>
<dbReference type="SUPFAM" id="SSF53474">
    <property type="entry name" value="alpha/beta-Hydrolases"/>
    <property type="match status" value="1"/>
</dbReference>
<dbReference type="Pfam" id="PF00450">
    <property type="entry name" value="Peptidase_S10"/>
    <property type="match status" value="1"/>
</dbReference>
<keyword evidence="6" id="KW-0325">Glycoprotein</keyword>
<comment type="caution">
    <text evidence="8">The sequence shown here is derived from an EMBL/GenBank/DDBJ whole genome shotgun (WGS) entry which is preliminary data.</text>
</comment>
<sequence length="505" mass="55387">MRAQLALLALLLPLASAFRLPTVGDAVDFASLLVDDRGAADTVLAPASDITLASVTDEYHVLVSAAHPRHKVRVKSTTGWCDPSARSYSGYLDVGGGKELYFAYFESRRAPSKDPVMMWINGGPGSSSAMGLYGELGPCRINPGPKTVNDTTPNPHSWNNEANIFFLDQPIDVGFSHAHNGQVVGNVHDAAKDVVAFIQIFFDTFKELEGRELHLSGESYGGRYLPVFASAVYDANAALVDAGKTPINLQSVLIGNGLPDLYSMLESFRLMGCQQQEGINGTILNIDQCIALRANTAKCLEITTKHCLDRFEPVDCAIGFDYCMIEVFSASRWAHVNPYDARLHCFPGEPGCYSVFDDIEAYLNLPDVQHKLGIPKGYKYEMTAIDVGERFRGALDWTGKTWEYVAELLERGVRVLNYAGMVDWVCNHVGQEIWIDKFDWTGKAAFNAEKLADWSVDGKKAGYVKSHGGLTFLKILDAGHMVPMDQPANAAAFLKQWLDNGVVGK</sequence>
<organism evidence="8 9">
    <name type="scientific">Vanrija albida</name>
    <dbReference type="NCBI Taxonomy" id="181172"/>
    <lineage>
        <taxon>Eukaryota</taxon>
        <taxon>Fungi</taxon>
        <taxon>Dikarya</taxon>
        <taxon>Basidiomycota</taxon>
        <taxon>Agaricomycotina</taxon>
        <taxon>Tremellomycetes</taxon>
        <taxon>Trichosporonales</taxon>
        <taxon>Trichosporonaceae</taxon>
        <taxon>Vanrija</taxon>
    </lineage>
</organism>
<keyword evidence="5 7" id="KW-0378">Hydrolase</keyword>
<keyword evidence="9" id="KW-1185">Reference proteome</keyword>
<dbReference type="Gene3D" id="1.10.287.410">
    <property type="match status" value="1"/>
</dbReference>
<dbReference type="GeneID" id="95989558"/>
<evidence type="ECO:0000256" key="1">
    <source>
        <dbReference type="ARBA" id="ARBA00009431"/>
    </source>
</evidence>
<evidence type="ECO:0000256" key="6">
    <source>
        <dbReference type="ARBA" id="ARBA00023180"/>
    </source>
</evidence>
<dbReference type="EMBL" id="JBBXJM010000007">
    <property type="protein sequence ID" value="KAL1404904.1"/>
    <property type="molecule type" value="Genomic_DNA"/>
</dbReference>
<keyword evidence="4 7" id="KW-0732">Signal</keyword>
<gene>
    <name evidence="8" type="ORF">Q8F55_008515</name>
</gene>
<dbReference type="PROSITE" id="PS00560">
    <property type="entry name" value="CARBOXYPEPT_SER_HIS"/>
    <property type="match status" value="1"/>
</dbReference>
<evidence type="ECO:0000313" key="9">
    <source>
        <dbReference type="Proteomes" id="UP001565368"/>
    </source>
</evidence>
<evidence type="ECO:0000256" key="3">
    <source>
        <dbReference type="ARBA" id="ARBA00022670"/>
    </source>
</evidence>
<name>A0ABR3PR24_9TREE</name>
<evidence type="ECO:0000256" key="5">
    <source>
        <dbReference type="ARBA" id="ARBA00022801"/>
    </source>
</evidence>
<evidence type="ECO:0000256" key="2">
    <source>
        <dbReference type="ARBA" id="ARBA00022645"/>
    </source>
</evidence>